<organism evidence="4 5">
    <name type="scientific">Thermoleophilum album</name>
    <dbReference type="NCBI Taxonomy" id="29539"/>
    <lineage>
        <taxon>Bacteria</taxon>
        <taxon>Bacillati</taxon>
        <taxon>Actinomycetota</taxon>
        <taxon>Thermoleophilia</taxon>
        <taxon>Thermoleophilales</taxon>
        <taxon>Thermoleophilaceae</taxon>
        <taxon>Thermoleophilum</taxon>
    </lineage>
</organism>
<dbReference type="Proteomes" id="UP000222056">
    <property type="component" value="Unassembled WGS sequence"/>
</dbReference>
<keyword evidence="2" id="KW-0963">Cytoplasm</keyword>
<dbReference type="PANTHER" id="PTHR33449:SF1">
    <property type="entry name" value="NUCLEOID-ASSOCIATED PROTEIN YBAB"/>
    <property type="match status" value="1"/>
</dbReference>
<dbReference type="RefSeq" id="WP_245689017.1">
    <property type="nucleotide sequence ID" value="NZ_FNWJ01000001.1"/>
</dbReference>
<protein>
    <recommendedName>
        <fullName evidence="2">Nucleoid-associated protein SAMN02745716_0415</fullName>
    </recommendedName>
</protein>
<dbReference type="InterPro" id="IPR036894">
    <property type="entry name" value="YbaB-like_sf"/>
</dbReference>
<comment type="subunit">
    <text evidence="2">Homodimer.</text>
</comment>
<dbReference type="InterPro" id="IPR004401">
    <property type="entry name" value="YbaB/EbfC"/>
</dbReference>
<dbReference type="NCBIfam" id="TIGR00103">
    <property type="entry name" value="DNA_YbaB_EbfC"/>
    <property type="match status" value="1"/>
</dbReference>
<gene>
    <name evidence="4" type="ORF">SAMN02745716_0415</name>
</gene>
<dbReference type="PIRSF" id="PIRSF004555">
    <property type="entry name" value="UCP004555"/>
    <property type="match status" value="1"/>
</dbReference>
<reference evidence="5" key="1">
    <citation type="submission" date="2016-10" db="EMBL/GenBank/DDBJ databases">
        <authorList>
            <person name="Varghese N."/>
            <person name="Submissions S."/>
        </authorList>
    </citation>
    <scope>NUCLEOTIDE SEQUENCE [LARGE SCALE GENOMIC DNA]</scope>
    <source>
        <strain evidence="5">ATCC 35263</strain>
    </source>
</reference>
<dbReference type="EMBL" id="FNWJ01000001">
    <property type="protein sequence ID" value="SEH10554.1"/>
    <property type="molecule type" value="Genomic_DNA"/>
</dbReference>
<dbReference type="PANTHER" id="PTHR33449">
    <property type="entry name" value="NUCLEOID-ASSOCIATED PROTEIN YBAB"/>
    <property type="match status" value="1"/>
</dbReference>
<proteinExistence type="inferred from homology"/>
<name>A0A1H6FL88_THEAL</name>
<dbReference type="STRING" id="29539.SAMN02745716_0415"/>
<dbReference type="Gene3D" id="3.30.1310.10">
    <property type="entry name" value="Nucleoid-associated protein YbaB-like domain"/>
    <property type="match status" value="1"/>
</dbReference>
<dbReference type="GO" id="GO:0005829">
    <property type="term" value="C:cytosol"/>
    <property type="evidence" value="ECO:0007669"/>
    <property type="project" value="TreeGrafter"/>
</dbReference>
<dbReference type="SUPFAM" id="SSF82607">
    <property type="entry name" value="YbaB-like"/>
    <property type="match status" value="1"/>
</dbReference>
<comment type="function">
    <text evidence="2">Binds to DNA and alters its conformation. May be involved in regulation of gene expression, nucleoid organization and DNA protection.</text>
</comment>
<dbReference type="GO" id="GO:0003677">
    <property type="term" value="F:DNA binding"/>
    <property type="evidence" value="ECO:0007669"/>
    <property type="project" value="UniProtKB-UniRule"/>
</dbReference>
<keyword evidence="3" id="KW-0175">Coiled coil</keyword>
<dbReference type="Pfam" id="PF02575">
    <property type="entry name" value="YbaB_DNA_bd"/>
    <property type="match status" value="1"/>
</dbReference>
<keyword evidence="1 2" id="KW-0238">DNA-binding</keyword>
<feature type="coiled-coil region" evidence="3">
    <location>
        <begin position="10"/>
        <end position="37"/>
    </location>
</feature>
<evidence type="ECO:0000313" key="4">
    <source>
        <dbReference type="EMBL" id="SEH10554.1"/>
    </source>
</evidence>
<dbReference type="HAMAP" id="MF_00274">
    <property type="entry name" value="DNA_YbaB_EbfC"/>
    <property type="match status" value="1"/>
</dbReference>
<accession>A0A1H6FL88</accession>
<evidence type="ECO:0000256" key="2">
    <source>
        <dbReference type="HAMAP-Rule" id="MF_00274"/>
    </source>
</evidence>
<dbReference type="GO" id="GO:0043590">
    <property type="term" value="C:bacterial nucleoid"/>
    <property type="evidence" value="ECO:0007669"/>
    <property type="project" value="UniProtKB-UniRule"/>
</dbReference>
<dbReference type="AlphaFoldDB" id="A0A1H6FL88"/>
<comment type="similarity">
    <text evidence="2">Belongs to the YbaB/EbfC family.</text>
</comment>
<comment type="subcellular location">
    <subcellularLocation>
        <location evidence="2">Cytoplasm</location>
        <location evidence="2">Nucleoid</location>
    </subcellularLocation>
</comment>
<evidence type="ECO:0000256" key="3">
    <source>
        <dbReference type="SAM" id="Coils"/>
    </source>
</evidence>
<keyword evidence="5" id="KW-1185">Reference proteome</keyword>
<evidence type="ECO:0000313" key="5">
    <source>
        <dbReference type="Proteomes" id="UP000222056"/>
    </source>
</evidence>
<evidence type="ECO:0000256" key="1">
    <source>
        <dbReference type="ARBA" id="ARBA00023125"/>
    </source>
</evidence>
<sequence length="116" mass="12190">MKKGARQTNLGDLMKQAQRLQADVAKAQEELRVATVEASAGGGMVKAVVSGDLELRELKIDPRAIDPEDAELLAEMVMAAVNEALRGAQELANRKLGAATGGFADLLPGDLRPPGL</sequence>